<name>A0A6J7WQ07_9CAUD</name>
<accession>A0A6J7WQ07</accession>
<evidence type="ECO:0000313" key="2">
    <source>
        <dbReference type="EMBL" id="CAB5218938.1"/>
    </source>
</evidence>
<organism evidence="2">
    <name type="scientific">uncultured Caudovirales phage</name>
    <dbReference type="NCBI Taxonomy" id="2100421"/>
    <lineage>
        <taxon>Viruses</taxon>
        <taxon>Duplodnaviria</taxon>
        <taxon>Heunggongvirae</taxon>
        <taxon>Uroviricota</taxon>
        <taxon>Caudoviricetes</taxon>
        <taxon>Peduoviridae</taxon>
        <taxon>Maltschvirus</taxon>
        <taxon>Maltschvirus maltsch</taxon>
    </lineage>
</organism>
<evidence type="ECO:0000313" key="1">
    <source>
        <dbReference type="EMBL" id="CAB4128226.1"/>
    </source>
</evidence>
<sequence length="934" mass="93735">MSYTVTITEVNPGVDVSANTSQVTVTANTQPITVSYNAVELNGVGVASATINNSGNLLITLSNSTVIDAGQVTSSNTYGNATVAAYLPTYTGSLATATDIITLKANIVSLLSSVAGANTAIITANTAMKGYVDAQIANTGSAAAIIAANTAMKGYVDAQISTTQGQITTANVAMKGYVDAVTTAWTAANTTQSAQITALQSSVAGANAAITTANVALKGYVDQQFTNLTNGAPAILDTLGEIATSLGNNASLSTTLLNSIAGANAAIVTANTAMKGYVDAVTTAWTTANTTQSTQITALQNSVAGANAAIITANVALKGYVDAQDSAITTAWTAANTTQTGQITAVQNSVAGANAAIITANTAMKGYVDAQTYTNTNVNNLLAGNITVGNITQVGRVVVGTGVFWSNGTAYSTGSGGGTYGNTDVAAYLPTYTGGLAASSDIIALYANAATQGSQLAGANAAIVTANTAMKGYVDAQTASVSTAWTANAASQQAQIDAKANTSSLATVATSGSYTDLTNTPATYGNTQVGQYLAGTVTVGNIASTNGYFWANGTAYSTGGAGGTTFTGDLAGNTLTASGTGRILANAYPQSNVAQISTYTQGIVVTTTPTYTSGNLNSANQAVSFIGSGNVNLLTSYAAGTRTTTSLFGYLGVTATSANTTMNTGDRIRGMTGGMDLNLNGKNWGALSSASNTLTPILVNGQTLNVYGTGQMGQVGGIGTAVTLTPVGGSISAQYATGIFPAITYASTGAGYTASNVQYARLYTGAIAGAANLTIANAIALHTYTNWATGNVTLVPNAYTVLNEDSRSIIQTNGNIIATGSGSRYGTMQTFNEKVVALGSVGGTQAIDMSLGTIWTMTLNSALTINTADITNAVAGQSLTLVITQDGTGSRTLTTNIKFVGGSKTLSTAAGSIDVVTAFYDGTQWLASLARGFA</sequence>
<dbReference type="EMBL" id="LR796227">
    <property type="protein sequence ID" value="CAB4128226.1"/>
    <property type="molecule type" value="Genomic_DNA"/>
</dbReference>
<protein>
    <recommendedName>
        <fullName evidence="3">Tail fiber protein</fullName>
    </recommendedName>
</protein>
<reference evidence="2" key="1">
    <citation type="submission" date="2020-05" db="EMBL/GenBank/DDBJ databases">
        <authorList>
            <person name="Chiriac C."/>
            <person name="Salcher M."/>
            <person name="Ghai R."/>
            <person name="Kavagutti S V."/>
        </authorList>
    </citation>
    <scope>NUCLEOTIDE SEQUENCE</scope>
</reference>
<proteinExistence type="predicted"/>
<gene>
    <name evidence="1" type="ORF">UFOVP109_32</name>
    <name evidence="2" type="ORF">UFOVP224_12</name>
</gene>
<dbReference type="EMBL" id="LR798270">
    <property type="protein sequence ID" value="CAB5218938.1"/>
    <property type="molecule type" value="Genomic_DNA"/>
</dbReference>
<evidence type="ECO:0008006" key="3">
    <source>
        <dbReference type="Google" id="ProtNLM"/>
    </source>
</evidence>